<reference evidence="8 9" key="1">
    <citation type="journal article" date="2020" name="ISME J.">
        <title>Uncovering the hidden diversity of litter-decomposition mechanisms in mushroom-forming fungi.</title>
        <authorList>
            <person name="Floudas D."/>
            <person name="Bentzer J."/>
            <person name="Ahren D."/>
            <person name="Johansson T."/>
            <person name="Persson P."/>
            <person name="Tunlid A."/>
        </authorList>
    </citation>
    <scope>NUCLEOTIDE SEQUENCE [LARGE SCALE GENOMIC DNA]</scope>
    <source>
        <strain evidence="8 9">CBS 146.42</strain>
    </source>
</reference>
<keyword evidence="6" id="KW-0732">Signal</keyword>
<dbReference type="InterPro" id="IPR046756">
    <property type="entry name" value="VAS1/VOA1_TM"/>
</dbReference>
<evidence type="ECO:0000256" key="6">
    <source>
        <dbReference type="SAM" id="SignalP"/>
    </source>
</evidence>
<feature type="signal peptide" evidence="6">
    <location>
        <begin position="1"/>
        <end position="20"/>
    </location>
</feature>
<name>A0A8H5GGE8_9AGAR</name>
<dbReference type="Proteomes" id="UP000559027">
    <property type="component" value="Unassembled WGS sequence"/>
</dbReference>
<feature type="chain" id="PRO_5034318617" description="V-type proton ATPase subunit S1/VOA1 transmembrane domain-containing protein" evidence="6">
    <location>
        <begin position="21"/>
        <end position="272"/>
    </location>
</feature>
<accession>A0A8H5GGE8</accession>
<dbReference type="EMBL" id="JAACJO010000001">
    <property type="protein sequence ID" value="KAF5364305.1"/>
    <property type="molecule type" value="Genomic_DNA"/>
</dbReference>
<protein>
    <recommendedName>
        <fullName evidence="7">V-type proton ATPase subunit S1/VOA1 transmembrane domain-containing protein</fullName>
    </recommendedName>
</protein>
<proteinExistence type="predicted"/>
<dbReference type="Pfam" id="PF20520">
    <property type="entry name" value="Ac45-VOA1_TM"/>
    <property type="match status" value="1"/>
</dbReference>
<comment type="caution">
    <text evidence="8">The sequence shown here is derived from an EMBL/GenBank/DDBJ whole genome shotgun (WGS) entry which is preliminary data.</text>
</comment>
<evidence type="ECO:0000313" key="8">
    <source>
        <dbReference type="EMBL" id="KAF5364305.1"/>
    </source>
</evidence>
<organism evidence="8 9">
    <name type="scientific">Leucocoprinus leucothites</name>
    <dbReference type="NCBI Taxonomy" id="201217"/>
    <lineage>
        <taxon>Eukaryota</taxon>
        <taxon>Fungi</taxon>
        <taxon>Dikarya</taxon>
        <taxon>Basidiomycota</taxon>
        <taxon>Agaricomycotina</taxon>
        <taxon>Agaricomycetes</taxon>
        <taxon>Agaricomycetidae</taxon>
        <taxon>Agaricales</taxon>
        <taxon>Agaricineae</taxon>
        <taxon>Agaricaceae</taxon>
        <taxon>Leucocoprinus</taxon>
    </lineage>
</organism>
<evidence type="ECO:0000256" key="1">
    <source>
        <dbReference type="ARBA" id="ARBA00004167"/>
    </source>
</evidence>
<sequence length="272" mass="28879">MAARLLTLALALAAAGSALADTSIVTWSSSRLTALDAVPTKLRSSKFLDHILNNDQLCDFDAVVLIDQPGTVNRAPSSHIARSISSAVSARSFKLSGSIDLPNAAKSLSNRCGARFLNYSPGPSSSGDVSLEEGKKHVLCLNMPKTQHTSDAETHESTLAAELATISSVFPSHFIIYTGPGLSNLQVRQAPDTIPRPVIDVINNTTQQPVKPSAQNPTTSVFFTTGLITGLMIVFFILLPVLIIGVEALASIQSPTRMDAPKGYNAVEKKNQ</sequence>
<dbReference type="AlphaFoldDB" id="A0A8H5GGE8"/>
<dbReference type="OrthoDB" id="10029326at2759"/>
<evidence type="ECO:0000256" key="2">
    <source>
        <dbReference type="ARBA" id="ARBA00022692"/>
    </source>
</evidence>
<evidence type="ECO:0000256" key="3">
    <source>
        <dbReference type="ARBA" id="ARBA00022989"/>
    </source>
</evidence>
<feature type="transmembrane region" description="Helical" evidence="5">
    <location>
        <begin position="221"/>
        <end position="250"/>
    </location>
</feature>
<keyword evidence="2 5" id="KW-0812">Transmembrane</keyword>
<evidence type="ECO:0000313" key="9">
    <source>
        <dbReference type="Proteomes" id="UP000559027"/>
    </source>
</evidence>
<evidence type="ECO:0000256" key="4">
    <source>
        <dbReference type="ARBA" id="ARBA00023136"/>
    </source>
</evidence>
<evidence type="ECO:0000259" key="7">
    <source>
        <dbReference type="Pfam" id="PF20520"/>
    </source>
</evidence>
<evidence type="ECO:0000256" key="5">
    <source>
        <dbReference type="SAM" id="Phobius"/>
    </source>
</evidence>
<comment type="subcellular location">
    <subcellularLocation>
        <location evidence="1">Membrane</location>
        <topology evidence="1">Single-pass membrane protein</topology>
    </subcellularLocation>
</comment>
<keyword evidence="9" id="KW-1185">Reference proteome</keyword>
<gene>
    <name evidence="8" type="ORF">D9756_000912</name>
</gene>
<keyword evidence="3 5" id="KW-1133">Transmembrane helix</keyword>
<dbReference type="GO" id="GO:0016020">
    <property type="term" value="C:membrane"/>
    <property type="evidence" value="ECO:0007669"/>
    <property type="project" value="UniProtKB-SubCell"/>
</dbReference>
<keyword evidence="4 5" id="KW-0472">Membrane</keyword>
<feature type="domain" description="V-type proton ATPase subunit S1/VOA1 transmembrane" evidence="7">
    <location>
        <begin position="222"/>
        <end position="259"/>
    </location>
</feature>